<evidence type="ECO:0000313" key="3">
    <source>
        <dbReference type="Proteomes" id="UP001179280"/>
    </source>
</evidence>
<dbReference type="PANTHER" id="PTHR43861:SF1">
    <property type="entry name" value="TRANS-ACONITATE 2-METHYLTRANSFERASE"/>
    <property type="match status" value="1"/>
</dbReference>
<reference evidence="2" key="1">
    <citation type="submission" date="2021-01" db="EMBL/GenBank/DDBJ databases">
        <title>Genomic Encyclopedia of Type Strains, Phase IV (KMG-IV): sequencing the most valuable type-strain genomes for metagenomic binning, comparative biology and taxonomic classification.</title>
        <authorList>
            <person name="Goeker M."/>
        </authorList>
    </citation>
    <scope>NUCLEOTIDE SEQUENCE</scope>
    <source>
        <strain evidence="2">DSM 21943</strain>
    </source>
</reference>
<dbReference type="Gene3D" id="3.40.50.150">
    <property type="entry name" value="Vaccinia Virus protein VP39"/>
    <property type="match status" value="1"/>
</dbReference>
<accession>A0ABS2T055</accession>
<dbReference type="Proteomes" id="UP001179280">
    <property type="component" value="Unassembled WGS sequence"/>
</dbReference>
<sequence>MDNRLQRKITNLETIERFPASEAINFVTLNEMDEVLDLGAGTGYITFAIANLVKSVQAFDFDQDILTYIETKAEEQNLTNVQTTQGDFKSMPFAESRFDKAIASISLHEVEPLDEALQEIYRVLKDDGLFLCIEMEKENHPTAPRVSSIEMEEAMRKAGFTIVDKRLPATKIANQSVYVIVGKK</sequence>
<dbReference type="SUPFAM" id="SSF53335">
    <property type="entry name" value="S-adenosyl-L-methionine-dependent methyltransferases"/>
    <property type="match status" value="1"/>
</dbReference>
<dbReference type="InterPro" id="IPR029063">
    <property type="entry name" value="SAM-dependent_MTases_sf"/>
</dbReference>
<dbReference type="EMBL" id="JAFBCV010000017">
    <property type="protein sequence ID" value="MBM7840826.1"/>
    <property type="molecule type" value="Genomic_DNA"/>
</dbReference>
<dbReference type="RefSeq" id="WP_204468662.1">
    <property type="nucleotide sequence ID" value="NZ_JAFBCV010000017.1"/>
</dbReference>
<comment type="caution">
    <text evidence="2">The sequence shown here is derived from an EMBL/GenBank/DDBJ whole genome shotgun (WGS) entry which is preliminary data.</text>
</comment>
<keyword evidence="3" id="KW-1185">Reference proteome</keyword>
<feature type="domain" description="Methyltransferase" evidence="1">
    <location>
        <begin position="33"/>
        <end position="147"/>
    </location>
</feature>
<dbReference type="InterPro" id="IPR025714">
    <property type="entry name" value="Methyltranfer_dom"/>
</dbReference>
<keyword evidence="2" id="KW-0830">Ubiquinone</keyword>
<dbReference type="PANTHER" id="PTHR43861">
    <property type="entry name" value="TRANS-ACONITATE 2-METHYLTRANSFERASE-RELATED"/>
    <property type="match status" value="1"/>
</dbReference>
<proteinExistence type="predicted"/>
<evidence type="ECO:0000313" key="2">
    <source>
        <dbReference type="EMBL" id="MBM7840826.1"/>
    </source>
</evidence>
<gene>
    <name evidence="2" type="ORF">JOC54_004119</name>
</gene>
<dbReference type="CDD" id="cd02440">
    <property type="entry name" value="AdoMet_MTases"/>
    <property type="match status" value="1"/>
</dbReference>
<organism evidence="2 3">
    <name type="scientific">Shouchella xiaoxiensis</name>
    <dbReference type="NCBI Taxonomy" id="766895"/>
    <lineage>
        <taxon>Bacteria</taxon>
        <taxon>Bacillati</taxon>
        <taxon>Bacillota</taxon>
        <taxon>Bacilli</taxon>
        <taxon>Bacillales</taxon>
        <taxon>Bacillaceae</taxon>
        <taxon>Shouchella</taxon>
    </lineage>
</organism>
<protein>
    <submittedName>
        <fullName evidence="2">Ubiquinone/menaquinone biosynthesis C-methylase UbiE</fullName>
    </submittedName>
</protein>
<evidence type="ECO:0000259" key="1">
    <source>
        <dbReference type="Pfam" id="PF13847"/>
    </source>
</evidence>
<dbReference type="Pfam" id="PF13847">
    <property type="entry name" value="Methyltransf_31"/>
    <property type="match status" value="1"/>
</dbReference>
<name>A0ABS2T055_9BACI</name>